<accession>A0A8J2Z2W9</accession>
<proteinExistence type="predicted"/>
<sequence length="303" mass="34479">MLITEVNNSTKNHFKGAFIVEFNKLSQDQQHMLCNDIITKKQIILKLTDQGYSANNNFRINFSKVCSSNYPYHIVPGAILAFKSPYFMKIVNNHTPLYSSTWFDVLTRSKSESLSNPPTLPALITLKLITSKNNHLGKMTHFYFQSDVFSSYDALVSDIMTYDNSQHDLTSIVIRGYDQNHQLICACNVETRYNDNGHKQSIADIEPYLTCSNHNNFEGSFSKAISFDAVVGKIFTISPSTIRNKSKYISTISQHTKNGLACVKTAYVKDNKYPNLINKIYILDHSFVEDIDLLNINKLESNK</sequence>
<comment type="caution">
    <text evidence="1">The sequence shown here is derived from an EMBL/GenBank/DDBJ whole genome shotgun (WGS) entry which is preliminary data.</text>
</comment>
<keyword evidence="2" id="KW-1185">Reference proteome</keyword>
<reference evidence="1" key="1">
    <citation type="journal article" date="2014" name="Int. J. Syst. Evol. Microbiol.">
        <title>Complete genome sequence of Corynebacterium casei LMG S-19264T (=DSM 44701T), isolated from a smear-ripened cheese.</title>
        <authorList>
            <consortium name="US DOE Joint Genome Institute (JGI-PGF)"/>
            <person name="Walter F."/>
            <person name="Albersmeier A."/>
            <person name="Kalinowski J."/>
            <person name="Ruckert C."/>
        </authorList>
    </citation>
    <scope>NUCLEOTIDE SEQUENCE</scope>
    <source>
        <strain evidence="1">CGMCC 1.15758</strain>
    </source>
</reference>
<protein>
    <submittedName>
        <fullName evidence="1">Uncharacterized protein</fullName>
    </submittedName>
</protein>
<evidence type="ECO:0000313" key="2">
    <source>
        <dbReference type="Proteomes" id="UP000636949"/>
    </source>
</evidence>
<organism evidence="1 2">
    <name type="scientific">Cysteiniphilum litorale</name>
    <dbReference type="NCBI Taxonomy" id="2056700"/>
    <lineage>
        <taxon>Bacteria</taxon>
        <taxon>Pseudomonadati</taxon>
        <taxon>Pseudomonadota</taxon>
        <taxon>Gammaproteobacteria</taxon>
        <taxon>Thiotrichales</taxon>
        <taxon>Fastidiosibacteraceae</taxon>
        <taxon>Cysteiniphilum</taxon>
    </lineage>
</organism>
<dbReference type="AlphaFoldDB" id="A0A8J2Z2W9"/>
<reference evidence="1" key="2">
    <citation type="submission" date="2020-09" db="EMBL/GenBank/DDBJ databases">
        <authorList>
            <person name="Sun Q."/>
            <person name="Zhou Y."/>
        </authorList>
    </citation>
    <scope>NUCLEOTIDE SEQUENCE</scope>
    <source>
        <strain evidence="1">CGMCC 1.15758</strain>
    </source>
</reference>
<name>A0A8J2Z2W9_9GAMM</name>
<dbReference type="RefSeq" id="WP_117001660.1">
    <property type="nucleotide sequence ID" value="NZ_BMJS01000004.1"/>
</dbReference>
<evidence type="ECO:0000313" key="1">
    <source>
        <dbReference type="EMBL" id="GGF92124.1"/>
    </source>
</evidence>
<dbReference type="Proteomes" id="UP000636949">
    <property type="component" value="Unassembled WGS sequence"/>
</dbReference>
<gene>
    <name evidence="1" type="ORF">GCM10010995_06630</name>
</gene>
<dbReference type="EMBL" id="BMJS01000004">
    <property type="protein sequence ID" value="GGF92124.1"/>
    <property type="molecule type" value="Genomic_DNA"/>
</dbReference>